<dbReference type="Gene3D" id="1.10.3720.10">
    <property type="entry name" value="MetI-like"/>
    <property type="match status" value="1"/>
</dbReference>
<evidence type="ECO:0000256" key="4">
    <source>
        <dbReference type="ARBA" id="ARBA00023136"/>
    </source>
</evidence>
<feature type="transmembrane region" description="Helical" evidence="5">
    <location>
        <begin position="304"/>
        <end position="330"/>
    </location>
</feature>
<evidence type="ECO:0000256" key="5">
    <source>
        <dbReference type="RuleBase" id="RU363032"/>
    </source>
</evidence>
<keyword evidence="9" id="KW-1185">Reference proteome</keyword>
<dbReference type="Proteomes" id="UP001500622">
    <property type="component" value="Unassembled WGS sequence"/>
</dbReference>
<keyword evidence="2 5" id="KW-0812">Transmembrane</keyword>
<feature type="transmembrane region" description="Helical" evidence="5">
    <location>
        <begin position="245"/>
        <end position="269"/>
    </location>
</feature>
<keyword evidence="5" id="KW-0813">Transport</keyword>
<comment type="caution">
    <text evidence="8">The sequence shown here is derived from an EMBL/GenBank/DDBJ whole genome shotgun (WGS) entry which is preliminary data.</text>
</comment>
<feature type="transmembrane region" description="Helical" evidence="5">
    <location>
        <begin position="202"/>
        <end position="224"/>
    </location>
</feature>
<dbReference type="PANTHER" id="PTHR43496:SF1">
    <property type="entry name" value="POLYGALACTURONAN_RHAMNOGALACTURONAN TRANSPORT SYSTEM PERMEASE PROTEIN YTEP"/>
    <property type="match status" value="1"/>
</dbReference>
<proteinExistence type="inferred from homology"/>
<organism evidence="8 9">
    <name type="scientific">Georgenia halophila</name>
    <dbReference type="NCBI Taxonomy" id="620889"/>
    <lineage>
        <taxon>Bacteria</taxon>
        <taxon>Bacillati</taxon>
        <taxon>Actinomycetota</taxon>
        <taxon>Actinomycetes</taxon>
        <taxon>Micrococcales</taxon>
        <taxon>Bogoriellaceae</taxon>
        <taxon>Georgenia</taxon>
    </lineage>
</organism>
<dbReference type="PANTHER" id="PTHR43496">
    <property type="entry name" value="PROTEIN LPLB"/>
    <property type="match status" value="1"/>
</dbReference>
<evidence type="ECO:0000256" key="1">
    <source>
        <dbReference type="ARBA" id="ARBA00004141"/>
    </source>
</evidence>
<gene>
    <name evidence="8" type="ORF">GCM10023169_28040</name>
</gene>
<dbReference type="CDD" id="cd06261">
    <property type="entry name" value="TM_PBP2"/>
    <property type="match status" value="1"/>
</dbReference>
<protein>
    <submittedName>
        <fullName evidence="8">Sugar ABC transporter permease</fullName>
    </submittedName>
</protein>
<evidence type="ECO:0000256" key="3">
    <source>
        <dbReference type="ARBA" id="ARBA00022989"/>
    </source>
</evidence>
<evidence type="ECO:0000256" key="2">
    <source>
        <dbReference type="ARBA" id="ARBA00022692"/>
    </source>
</evidence>
<accession>A0ABP8LDN8</accession>
<feature type="domain" description="ABC transmembrane type-1" evidence="7">
    <location>
        <begin position="111"/>
        <end position="326"/>
    </location>
</feature>
<dbReference type="InterPro" id="IPR000515">
    <property type="entry name" value="MetI-like"/>
</dbReference>
<keyword evidence="4 5" id="KW-0472">Membrane</keyword>
<dbReference type="PROSITE" id="PS50928">
    <property type="entry name" value="ABC_TM1"/>
    <property type="match status" value="1"/>
</dbReference>
<dbReference type="SUPFAM" id="SSF161098">
    <property type="entry name" value="MetI-like"/>
    <property type="match status" value="1"/>
</dbReference>
<dbReference type="InterPro" id="IPR035906">
    <property type="entry name" value="MetI-like_sf"/>
</dbReference>
<sequence>MTQGAATGNLTEQSQTAGITAQSTRAADPPTGQPPARRKLSWLTRMGHNPWLYVMLIPGIVYFAVFKYAPMYGVTIAFQNYLPFLGFGGSEWVGLEHFERLFSGPDFARLMGNTLILAFLNIVIAFPAPIVVALMLNELRVHLAKRFVQTAIYVPHFLSWAIVAALSYLLFAVDAGPLTVLADRLTGQQFEFLTDPDWFRPIIILQTLWKSTGWGTIIYLAALAGVDRNLYEAAMIDGAGRGRQLWHITLPAIRSTVIVMLILTTGNFLDTGFEQIYLMTNALNRDVAEVFDTYVYFVGITQGAYSYSTAVGLFKGVIGLILIFGANWLAKRFNQTSLF</sequence>
<feature type="transmembrane region" description="Helical" evidence="5">
    <location>
        <begin position="115"/>
        <end position="136"/>
    </location>
</feature>
<keyword evidence="3 5" id="KW-1133">Transmembrane helix</keyword>
<evidence type="ECO:0000259" key="7">
    <source>
        <dbReference type="PROSITE" id="PS50928"/>
    </source>
</evidence>
<reference evidence="9" key="1">
    <citation type="journal article" date="2019" name="Int. J. Syst. Evol. Microbiol.">
        <title>The Global Catalogue of Microorganisms (GCM) 10K type strain sequencing project: providing services to taxonomists for standard genome sequencing and annotation.</title>
        <authorList>
            <consortium name="The Broad Institute Genomics Platform"/>
            <consortium name="The Broad Institute Genome Sequencing Center for Infectious Disease"/>
            <person name="Wu L."/>
            <person name="Ma J."/>
        </authorList>
    </citation>
    <scope>NUCLEOTIDE SEQUENCE [LARGE SCALE GENOMIC DNA]</scope>
    <source>
        <strain evidence="9">JCM 17810</strain>
    </source>
</reference>
<comment type="subcellular location">
    <subcellularLocation>
        <location evidence="5">Cell membrane</location>
        <topology evidence="5">Multi-pass membrane protein</topology>
    </subcellularLocation>
    <subcellularLocation>
        <location evidence="1">Membrane</location>
        <topology evidence="1">Multi-pass membrane protein</topology>
    </subcellularLocation>
</comment>
<dbReference type="Pfam" id="PF00528">
    <property type="entry name" value="BPD_transp_1"/>
    <property type="match status" value="1"/>
</dbReference>
<evidence type="ECO:0000256" key="6">
    <source>
        <dbReference type="SAM" id="MobiDB-lite"/>
    </source>
</evidence>
<name>A0ABP8LDN8_9MICO</name>
<dbReference type="RefSeq" id="WP_345216899.1">
    <property type="nucleotide sequence ID" value="NZ_BAABGN010000012.1"/>
</dbReference>
<feature type="compositionally biased region" description="Polar residues" evidence="6">
    <location>
        <begin position="1"/>
        <end position="25"/>
    </location>
</feature>
<evidence type="ECO:0000313" key="8">
    <source>
        <dbReference type="EMBL" id="GAA4427735.1"/>
    </source>
</evidence>
<dbReference type="EMBL" id="BAABGN010000012">
    <property type="protein sequence ID" value="GAA4427735.1"/>
    <property type="molecule type" value="Genomic_DNA"/>
</dbReference>
<feature type="transmembrane region" description="Helical" evidence="5">
    <location>
        <begin position="51"/>
        <end position="69"/>
    </location>
</feature>
<feature type="transmembrane region" description="Helical" evidence="5">
    <location>
        <begin position="157"/>
        <end position="182"/>
    </location>
</feature>
<comment type="similarity">
    <text evidence="5">Belongs to the binding-protein-dependent transport system permease family.</text>
</comment>
<feature type="region of interest" description="Disordered" evidence="6">
    <location>
        <begin position="1"/>
        <end position="35"/>
    </location>
</feature>
<evidence type="ECO:0000313" key="9">
    <source>
        <dbReference type="Proteomes" id="UP001500622"/>
    </source>
</evidence>